<protein>
    <recommendedName>
        <fullName evidence="5">YqgF/RNase H-like domain-containing protein</fullName>
    </recommendedName>
</protein>
<evidence type="ECO:0000256" key="2">
    <source>
        <dbReference type="ARBA" id="ARBA00022517"/>
    </source>
</evidence>
<dbReference type="InterPro" id="IPR006641">
    <property type="entry name" value="YqgF/RNaseH-like_dom"/>
</dbReference>
<dbReference type="EMBL" id="UINC01013478">
    <property type="protein sequence ID" value="SVA58201.1"/>
    <property type="molecule type" value="Genomic_DNA"/>
</dbReference>
<keyword evidence="3" id="KW-0540">Nuclease</keyword>
<dbReference type="InterPro" id="IPR037027">
    <property type="entry name" value="YqgF/RNaseH-like_dom_sf"/>
</dbReference>
<dbReference type="PANTHER" id="PTHR33317">
    <property type="entry name" value="POLYNUCLEOTIDYL TRANSFERASE, RIBONUCLEASE H-LIKE SUPERFAMILY PROTEIN"/>
    <property type="match status" value="1"/>
</dbReference>
<dbReference type="HAMAP" id="MF_00651">
    <property type="entry name" value="Nuclease_YqgF"/>
    <property type="match status" value="1"/>
</dbReference>
<organism evidence="6">
    <name type="scientific">marine metagenome</name>
    <dbReference type="NCBI Taxonomy" id="408172"/>
    <lineage>
        <taxon>unclassified sequences</taxon>
        <taxon>metagenomes</taxon>
        <taxon>ecological metagenomes</taxon>
    </lineage>
</organism>
<dbReference type="SMART" id="SM00732">
    <property type="entry name" value="YqgFc"/>
    <property type="match status" value="1"/>
</dbReference>
<evidence type="ECO:0000256" key="4">
    <source>
        <dbReference type="ARBA" id="ARBA00022801"/>
    </source>
</evidence>
<dbReference type="InterPro" id="IPR012337">
    <property type="entry name" value="RNaseH-like_sf"/>
</dbReference>
<dbReference type="GO" id="GO:0000967">
    <property type="term" value="P:rRNA 5'-end processing"/>
    <property type="evidence" value="ECO:0007669"/>
    <property type="project" value="TreeGrafter"/>
</dbReference>
<dbReference type="Gene3D" id="3.30.420.140">
    <property type="entry name" value="YqgF/RNase H-like domain"/>
    <property type="match status" value="1"/>
</dbReference>
<dbReference type="AlphaFoldDB" id="A0A381X116"/>
<keyword evidence="2" id="KW-0690">Ribosome biogenesis</keyword>
<dbReference type="GO" id="GO:0005829">
    <property type="term" value="C:cytosol"/>
    <property type="evidence" value="ECO:0007669"/>
    <property type="project" value="TreeGrafter"/>
</dbReference>
<dbReference type="SUPFAM" id="SSF53098">
    <property type="entry name" value="Ribonuclease H-like"/>
    <property type="match status" value="1"/>
</dbReference>
<name>A0A381X116_9ZZZZ</name>
<evidence type="ECO:0000256" key="1">
    <source>
        <dbReference type="ARBA" id="ARBA00022490"/>
    </source>
</evidence>
<dbReference type="PANTHER" id="PTHR33317:SF4">
    <property type="entry name" value="POLYNUCLEOTIDYL TRANSFERASE, RIBONUCLEASE H-LIKE SUPERFAMILY PROTEIN"/>
    <property type="match status" value="1"/>
</dbReference>
<evidence type="ECO:0000313" key="6">
    <source>
        <dbReference type="EMBL" id="SVA58201.1"/>
    </source>
</evidence>
<dbReference type="Pfam" id="PF03652">
    <property type="entry name" value="RuvX"/>
    <property type="match status" value="1"/>
</dbReference>
<keyword evidence="4" id="KW-0378">Hydrolase</keyword>
<gene>
    <name evidence="6" type="ORF">METZ01_LOCUS111055</name>
</gene>
<proteinExistence type="inferred from homology"/>
<dbReference type="GO" id="GO:0016787">
    <property type="term" value="F:hydrolase activity"/>
    <property type="evidence" value="ECO:0007669"/>
    <property type="project" value="UniProtKB-KW"/>
</dbReference>
<dbReference type="InterPro" id="IPR005227">
    <property type="entry name" value="YqgF"/>
</dbReference>
<keyword evidence="1" id="KW-0963">Cytoplasm</keyword>
<dbReference type="CDD" id="cd16964">
    <property type="entry name" value="YqgF"/>
    <property type="match status" value="1"/>
</dbReference>
<reference evidence="6" key="1">
    <citation type="submission" date="2018-05" db="EMBL/GenBank/DDBJ databases">
        <authorList>
            <person name="Lanie J.A."/>
            <person name="Ng W.-L."/>
            <person name="Kazmierczak K.M."/>
            <person name="Andrzejewski T.M."/>
            <person name="Davidsen T.M."/>
            <person name="Wayne K.J."/>
            <person name="Tettelin H."/>
            <person name="Glass J.I."/>
            <person name="Rusch D."/>
            <person name="Podicherti R."/>
            <person name="Tsui H.-C.T."/>
            <person name="Winkler M.E."/>
        </authorList>
    </citation>
    <scope>NUCLEOTIDE SEQUENCE</scope>
</reference>
<dbReference type="GO" id="GO:0004518">
    <property type="term" value="F:nuclease activity"/>
    <property type="evidence" value="ECO:0007669"/>
    <property type="project" value="UniProtKB-KW"/>
</dbReference>
<accession>A0A381X116</accession>
<sequence length="138" mass="15753">MSVVGLDVGDVRIGIAISEDLLFAHPLKTIERIGLKKDIQHLCRIFMEKDVETIVVGLPKRLNGEIGIQAEKVQGFSRKLEKKTKAKIVFWDERLTTVEAERIFQTTVANRKKKRKKVIDQIAAVLILEGYLNQFRLP</sequence>
<evidence type="ECO:0000256" key="3">
    <source>
        <dbReference type="ARBA" id="ARBA00022722"/>
    </source>
</evidence>
<feature type="domain" description="YqgF/RNase H-like" evidence="5">
    <location>
        <begin position="1"/>
        <end position="100"/>
    </location>
</feature>
<evidence type="ECO:0000259" key="5">
    <source>
        <dbReference type="SMART" id="SM00732"/>
    </source>
</evidence>
<dbReference type="NCBIfam" id="TIGR00250">
    <property type="entry name" value="RNAse_H_YqgF"/>
    <property type="match status" value="1"/>
</dbReference>